<keyword evidence="2" id="KW-1185">Reference proteome</keyword>
<dbReference type="Proteomes" id="UP000500938">
    <property type="component" value="Chromosome"/>
</dbReference>
<gene>
    <name evidence="1" type="ORF">HKW67_19745</name>
</gene>
<dbReference type="KEGG" id="ggr:HKW67_19745"/>
<sequence>MPAATPAAPAADSGAVLALDGEGLRVFLQPSGAARLIAFGDARSVVVATVTRLRGGIQPEIAENLECRATVATWPTSGLQLWFTSDSADSAARFIGWSLGGRAPTDSTMPKLTTPSGIGLGSTRAALDSVYVARVARSSLGVEFSAGGLAGILATARPDAPIQNLWAGQVCLAR</sequence>
<evidence type="ECO:0000313" key="1">
    <source>
        <dbReference type="EMBL" id="QJR37589.1"/>
    </source>
</evidence>
<dbReference type="EMBL" id="CP053085">
    <property type="protein sequence ID" value="QJR37589.1"/>
    <property type="molecule type" value="Genomic_DNA"/>
</dbReference>
<reference evidence="1 2" key="1">
    <citation type="submission" date="2020-05" db="EMBL/GenBank/DDBJ databases">
        <title>Complete genome sequence of Gemmatimonas greenlandica TET16.</title>
        <authorList>
            <person name="Zeng Y."/>
        </authorList>
    </citation>
    <scope>NUCLEOTIDE SEQUENCE [LARGE SCALE GENOMIC DNA]</scope>
    <source>
        <strain evidence="1 2">TET16</strain>
    </source>
</reference>
<evidence type="ECO:0000313" key="2">
    <source>
        <dbReference type="Proteomes" id="UP000500938"/>
    </source>
</evidence>
<accession>A0A6M4IV04</accession>
<protein>
    <submittedName>
        <fullName evidence="1">Uncharacterized protein</fullName>
    </submittedName>
</protein>
<name>A0A6M4IV04_9BACT</name>
<organism evidence="1 2">
    <name type="scientific">Gemmatimonas groenlandica</name>
    <dbReference type="NCBI Taxonomy" id="2732249"/>
    <lineage>
        <taxon>Bacteria</taxon>
        <taxon>Pseudomonadati</taxon>
        <taxon>Gemmatimonadota</taxon>
        <taxon>Gemmatimonadia</taxon>
        <taxon>Gemmatimonadales</taxon>
        <taxon>Gemmatimonadaceae</taxon>
        <taxon>Gemmatimonas</taxon>
    </lineage>
</organism>
<proteinExistence type="predicted"/>
<dbReference type="AlphaFoldDB" id="A0A6M4IV04"/>